<protein>
    <recommendedName>
        <fullName evidence="5">SPARK domain-containing protein</fullName>
    </recommendedName>
</protein>
<proteinExistence type="predicted"/>
<feature type="region of interest" description="Disordered" evidence="1">
    <location>
        <begin position="152"/>
        <end position="173"/>
    </location>
</feature>
<feature type="signal peptide" evidence="2">
    <location>
        <begin position="1"/>
        <end position="20"/>
    </location>
</feature>
<feature type="compositionally biased region" description="Basic residues" evidence="1">
    <location>
        <begin position="161"/>
        <end position="172"/>
    </location>
</feature>
<feature type="region of interest" description="Disordered" evidence="1">
    <location>
        <begin position="41"/>
        <end position="64"/>
    </location>
</feature>
<feature type="compositionally biased region" description="Low complexity" evidence="1">
    <location>
        <begin position="41"/>
        <end position="62"/>
    </location>
</feature>
<keyword evidence="4" id="KW-1185">Reference proteome</keyword>
<evidence type="ECO:0000256" key="1">
    <source>
        <dbReference type="SAM" id="MobiDB-lite"/>
    </source>
</evidence>
<gene>
    <name evidence="3" type="ORF">OsI_23081</name>
</gene>
<dbReference type="AlphaFoldDB" id="B8B2U1"/>
<dbReference type="STRING" id="39946.B8B2U1"/>
<dbReference type="PANTHER" id="PTHR34056:SF1">
    <property type="entry name" value="GPI-ANCHORED PROTEIN"/>
    <property type="match status" value="1"/>
</dbReference>
<organism evidence="3 4">
    <name type="scientific">Oryza sativa subsp. indica</name>
    <name type="common">Rice</name>
    <dbReference type="NCBI Taxonomy" id="39946"/>
    <lineage>
        <taxon>Eukaryota</taxon>
        <taxon>Viridiplantae</taxon>
        <taxon>Streptophyta</taxon>
        <taxon>Embryophyta</taxon>
        <taxon>Tracheophyta</taxon>
        <taxon>Spermatophyta</taxon>
        <taxon>Magnoliopsida</taxon>
        <taxon>Liliopsida</taxon>
        <taxon>Poales</taxon>
        <taxon>Poaceae</taxon>
        <taxon>BOP clade</taxon>
        <taxon>Oryzoideae</taxon>
        <taxon>Oryzeae</taxon>
        <taxon>Oryzinae</taxon>
        <taxon>Oryza</taxon>
        <taxon>Oryza sativa</taxon>
    </lineage>
</organism>
<reference evidence="3 4" key="1">
    <citation type="journal article" date="2005" name="PLoS Biol.">
        <title>The genomes of Oryza sativa: a history of duplications.</title>
        <authorList>
            <person name="Yu J."/>
            <person name="Wang J."/>
            <person name="Lin W."/>
            <person name="Li S."/>
            <person name="Li H."/>
            <person name="Zhou J."/>
            <person name="Ni P."/>
            <person name="Dong W."/>
            <person name="Hu S."/>
            <person name="Zeng C."/>
            <person name="Zhang J."/>
            <person name="Zhang Y."/>
            <person name="Li R."/>
            <person name="Xu Z."/>
            <person name="Li S."/>
            <person name="Li X."/>
            <person name="Zheng H."/>
            <person name="Cong L."/>
            <person name="Lin L."/>
            <person name="Yin J."/>
            <person name="Geng J."/>
            <person name="Li G."/>
            <person name="Shi J."/>
            <person name="Liu J."/>
            <person name="Lv H."/>
            <person name="Li J."/>
            <person name="Wang J."/>
            <person name="Deng Y."/>
            <person name="Ran L."/>
            <person name="Shi X."/>
            <person name="Wang X."/>
            <person name="Wu Q."/>
            <person name="Li C."/>
            <person name="Ren X."/>
            <person name="Wang J."/>
            <person name="Wang X."/>
            <person name="Li D."/>
            <person name="Liu D."/>
            <person name="Zhang X."/>
            <person name="Ji Z."/>
            <person name="Zhao W."/>
            <person name="Sun Y."/>
            <person name="Zhang Z."/>
            <person name="Bao J."/>
            <person name="Han Y."/>
            <person name="Dong L."/>
            <person name="Ji J."/>
            <person name="Chen P."/>
            <person name="Wu S."/>
            <person name="Liu J."/>
            <person name="Xiao Y."/>
            <person name="Bu D."/>
            <person name="Tan J."/>
            <person name="Yang L."/>
            <person name="Ye C."/>
            <person name="Zhang J."/>
            <person name="Xu J."/>
            <person name="Zhou Y."/>
            <person name="Yu Y."/>
            <person name="Zhang B."/>
            <person name="Zhuang S."/>
            <person name="Wei H."/>
            <person name="Liu B."/>
            <person name="Lei M."/>
            <person name="Yu H."/>
            <person name="Li Y."/>
            <person name="Xu H."/>
            <person name="Wei S."/>
            <person name="He X."/>
            <person name="Fang L."/>
            <person name="Zhang Z."/>
            <person name="Zhang Y."/>
            <person name="Huang X."/>
            <person name="Su Z."/>
            <person name="Tong W."/>
            <person name="Li J."/>
            <person name="Tong Z."/>
            <person name="Li S."/>
            <person name="Ye J."/>
            <person name="Wang L."/>
            <person name="Fang L."/>
            <person name="Lei T."/>
            <person name="Chen C."/>
            <person name="Chen H."/>
            <person name="Xu Z."/>
            <person name="Li H."/>
            <person name="Huang H."/>
            <person name="Zhang F."/>
            <person name="Xu H."/>
            <person name="Li N."/>
            <person name="Zhao C."/>
            <person name="Li S."/>
            <person name="Dong L."/>
            <person name="Huang Y."/>
            <person name="Li L."/>
            <person name="Xi Y."/>
            <person name="Qi Q."/>
            <person name="Li W."/>
            <person name="Zhang B."/>
            <person name="Hu W."/>
            <person name="Zhang Y."/>
            <person name="Tian X."/>
            <person name="Jiao Y."/>
            <person name="Liang X."/>
            <person name="Jin J."/>
            <person name="Gao L."/>
            <person name="Zheng W."/>
            <person name="Hao B."/>
            <person name="Liu S."/>
            <person name="Wang W."/>
            <person name="Yuan L."/>
            <person name="Cao M."/>
            <person name="McDermott J."/>
            <person name="Samudrala R."/>
            <person name="Wang J."/>
            <person name="Wong G.K."/>
            <person name="Yang H."/>
        </authorList>
    </citation>
    <scope>NUCLEOTIDE SEQUENCE [LARGE SCALE GENOMIC DNA]</scope>
    <source>
        <strain evidence="4">cv. 93-11</strain>
    </source>
</reference>
<name>B8B2U1_ORYSI</name>
<dbReference type="Gramene" id="BGIOSGA022971-TA">
    <property type="protein sequence ID" value="BGIOSGA022971-PA"/>
    <property type="gene ID" value="BGIOSGA022971"/>
</dbReference>
<feature type="chain" id="PRO_5002868189" description="SPARK domain-containing protein" evidence="2">
    <location>
        <begin position="21"/>
        <end position="421"/>
    </location>
</feature>
<dbReference type="OMA" id="ETDCLSG"/>
<dbReference type="HOGENOM" id="CLU_052743_2_0_1"/>
<evidence type="ECO:0008006" key="5">
    <source>
        <dbReference type="Google" id="ProtNLM"/>
    </source>
</evidence>
<dbReference type="InterPro" id="IPR040376">
    <property type="entry name" value="At4g28100-like"/>
</dbReference>
<evidence type="ECO:0000313" key="3">
    <source>
        <dbReference type="EMBL" id="EEC80671.1"/>
    </source>
</evidence>
<evidence type="ECO:0000313" key="4">
    <source>
        <dbReference type="Proteomes" id="UP000007015"/>
    </source>
</evidence>
<evidence type="ECO:0000256" key="2">
    <source>
        <dbReference type="SAM" id="SignalP"/>
    </source>
</evidence>
<keyword evidence="2" id="KW-0732">Signal</keyword>
<accession>B8B2U1</accession>
<dbReference type="Proteomes" id="UP000007015">
    <property type="component" value="Chromosome 6"/>
</dbReference>
<dbReference type="EMBL" id="CM000131">
    <property type="protein sequence ID" value="EEC80671.1"/>
    <property type="molecule type" value="Genomic_DNA"/>
</dbReference>
<dbReference type="PANTHER" id="PTHR34056">
    <property type="entry name" value="GPI-ANCHORED PROTEIN"/>
    <property type="match status" value="1"/>
</dbReference>
<sequence length="421" mass="41798">MRSLHCALLLLAVAAAAVHHLPPAASLPAMPNPASLEPSLLFPSSSGASSQPAQPGPGAASSTIPAFPEQSEAAAATSVCQLAPSPPLLPAVLASCNAGGGALPPRLRCCPALAAWMYAAYAPTALLAAAAEGGGGVPGAAHSTASAAEAVASGGGPAGASRRRGGVRRRGGARSARGGCVAAAAAAAVAGGRQRDDGGGGVRRAVLLLPGEAEAAGVRGAGGEGGEEAGEGVLAAGARRLLQVSPGAEPDLWKREHPSQYLIALNMTASTMVIFFCANAIVIRHASHEVGEFREIDLNGGNATKAANASHGGAQAQQQQQRQRDCQLMGLTWLLHRNATRHGAAATAVIQALMAADDATGRPATCSLPSDDLPVAVASSEINGAAAAKLAGGGLNIGRLLLRHAVVLAAFAMILSSQYCF</sequence>